<gene>
    <name evidence="1" type="ORF">J2X19_004786</name>
</gene>
<evidence type="ECO:0000313" key="1">
    <source>
        <dbReference type="EMBL" id="MDR7380084.1"/>
    </source>
</evidence>
<keyword evidence="1" id="KW-0687">Ribonucleoprotein</keyword>
<dbReference type="GO" id="GO:0005840">
    <property type="term" value="C:ribosome"/>
    <property type="evidence" value="ECO:0007669"/>
    <property type="project" value="UniProtKB-KW"/>
</dbReference>
<comment type="caution">
    <text evidence="1">The sequence shown here is derived from an EMBL/GenBank/DDBJ whole genome shotgun (WGS) entry which is preliminary data.</text>
</comment>
<protein>
    <submittedName>
        <fullName evidence="1">Ribosomal protein S12 methylthiotransferase accessory factor YcaO</fullName>
    </submittedName>
</protein>
<dbReference type="EMBL" id="JAVDXT010000006">
    <property type="protein sequence ID" value="MDR7380084.1"/>
    <property type="molecule type" value="Genomic_DNA"/>
</dbReference>
<organism evidence="1 2">
    <name type="scientific">Rhodoferax ferrireducens</name>
    <dbReference type="NCBI Taxonomy" id="192843"/>
    <lineage>
        <taxon>Bacteria</taxon>
        <taxon>Pseudomonadati</taxon>
        <taxon>Pseudomonadota</taxon>
        <taxon>Betaproteobacteria</taxon>
        <taxon>Burkholderiales</taxon>
        <taxon>Comamonadaceae</taxon>
        <taxon>Rhodoferax</taxon>
    </lineage>
</organism>
<reference evidence="1 2" key="1">
    <citation type="submission" date="2023-07" db="EMBL/GenBank/DDBJ databases">
        <title>Sorghum-associated microbial communities from plants grown in Nebraska, USA.</title>
        <authorList>
            <person name="Schachtman D."/>
        </authorList>
    </citation>
    <scope>NUCLEOTIDE SEQUENCE [LARGE SCALE GENOMIC DNA]</scope>
    <source>
        <strain evidence="1 2">BE313</strain>
    </source>
</reference>
<dbReference type="RefSeq" id="WP_116607411.1">
    <property type="nucleotide sequence ID" value="NZ_JAVDXT010000006.1"/>
</dbReference>
<proteinExistence type="predicted"/>
<accession>A0ABU2CFH2</accession>
<dbReference type="Proteomes" id="UP001180487">
    <property type="component" value="Unassembled WGS sequence"/>
</dbReference>
<evidence type="ECO:0000313" key="2">
    <source>
        <dbReference type="Proteomes" id="UP001180487"/>
    </source>
</evidence>
<keyword evidence="2" id="KW-1185">Reference proteome</keyword>
<keyword evidence="1" id="KW-0689">Ribosomal protein</keyword>
<name>A0ABU2CFH2_9BURK</name>
<sequence length="65" mass="7217">MSGSAPHEDADGAPLRALAEALQGMRDAWVRASLFLHELQFQIDTDQRSAANDQLQKLLDRINGR</sequence>